<dbReference type="AlphaFoldDB" id="A0AA38WNL2"/>
<dbReference type="SUPFAM" id="SSF64182">
    <property type="entry name" value="DHH phosphoesterases"/>
    <property type="match status" value="1"/>
</dbReference>
<dbReference type="GO" id="GO:0005737">
    <property type="term" value="C:cytoplasm"/>
    <property type="evidence" value="ECO:0007669"/>
    <property type="project" value="TreeGrafter"/>
</dbReference>
<dbReference type="PANTHER" id="PTHR12112">
    <property type="entry name" value="BNIP - RELATED"/>
    <property type="match status" value="1"/>
</dbReference>
<feature type="region of interest" description="Disordered" evidence="1">
    <location>
        <begin position="57"/>
        <end position="192"/>
    </location>
</feature>
<evidence type="ECO:0000256" key="1">
    <source>
        <dbReference type="SAM" id="MobiDB-lite"/>
    </source>
</evidence>
<proteinExistence type="predicted"/>
<comment type="caution">
    <text evidence="2">The sequence shown here is derived from an EMBL/GenBank/DDBJ whole genome shotgun (WGS) entry which is preliminary data.</text>
</comment>
<feature type="compositionally biased region" description="Polar residues" evidence="1">
    <location>
        <begin position="125"/>
        <end position="138"/>
    </location>
</feature>
<dbReference type="InterPro" id="IPR038763">
    <property type="entry name" value="DHH_sf"/>
</dbReference>
<protein>
    <submittedName>
        <fullName evidence="2">Uncharacterized protein</fullName>
    </submittedName>
</protein>
<evidence type="ECO:0000313" key="3">
    <source>
        <dbReference type="Proteomes" id="UP001172457"/>
    </source>
</evidence>
<reference evidence="2" key="1">
    <citation type="submission" date="2023-03" db="EMBL/GenBank/DDBJ databases">
        <title>Chromosome-scale reference genome and RAD-based genetic map of yellow starthistle (Centaurea solstitialis) reveal putative structural variation and QTLs associated with invader traits.</title>
        <authorList>
            <person name="Reatini B."/>
            <person name="Cang F.A."/>
            <person name="Jiang Q."/>
            <person name="Mckibben M.T.W."/>
            <person name="Barker M.S."/>
            <person name="Rieseberg L.H."/>
            <person name="Dlugosch K.M."/>
        </authorList>
    </citation>
    <scope>NUCLEOTIDE SEQUENCE</scope>
    <source>
        <strain evidence="2">CAN-66</strain>
        <tissue evidence="2">Leaf</tissue>
    </source>
</reference>
<dbReference type="EMBL" id="JARYMX010000001">
    <property type="protein sequence ID" value="KAJ9567887.1"/>
    <property type="molecule type" value="Genomic_DNA"/>
</dbReference>
<gene>
    <name evidence="2" type="ORF">OSB04_003853</name>
</gene>
<name>A0AA38WNL2_9ASTR</name>
<feature type="compositionally biased region" description="Polar residues" evidence="1">
    <location>
        <begin position="283"/>
        <end position="305"/>
    </location>
</feature>
<feature type="compositionally biased region" description="Pro residues" evidence="1">
    <location>
        <begin position="242"/>
        <end position="252"/>
    </location>
</feature>
<feature type="region of interest" description="Disordered" evidence="1">
    <location>
        <begin position="1"/>
        <end position="35"/>
    </location>
</feature>
<feature type="compositionally biased region" description="Polar residues" evidence="1">
    <location>
        <begin position="165"/>
        <end position="176"/>
    </location>
</feature>
<dbReference type="GO" id="GO:0004309">
    <property type="term" value="F:exopolyphosphatase activity"/>
    <property type="evidence" value="ECO:0007669"/>
    <property type="project" value="TreeGrafter"/>
</dbReference>
<organism evidence="2 3">
    <name type="scientific">Centaurea solstitialis</name>
    <name type="common">yellow star-thistle</name>
    <dbReference type="NCBI Taxonomy" id="347529"/>
    <lineage>
        <taxon>Eukaryota</taxon>
        <taxon>Viridiplantae</taxon>
        <taxon>Streptophyta</taxon>
        <taxon>Embryophyta</taxon>
        <taxon>Tracheophyta</taxon>
        <taxon>Spermatophyta</taxon>
        <taxon>Magnoliopsida</taxon>
        <taxon>eudicotyledons</taxon>
        <taxon>Gunneridae</taxon>
        <taxon>Pentapetalae</taxon>
        <taxon>asterids</taxon>
        <taxon>campanulids</taxon>
        <taxon>Asterales</taxon>
        <taxon>Asteraceae</taxon>
        <taxon>Carduoideae</taxon>
        <taxon>Cardueae</taxon>
        <taxon>Centaureinae</taxon>
        <taxon>Centaurea</taxon>
    </lineage>
</organism>
<sequence length="699" mass="76859">MDQRRFSKSAANENLQKKLVENRRKGSRGQEQVPDIADFMNDMFFGVVKTEKKVYNLSGGSGDVVEEDDDFDSSNRSTSSRLTQEWLEEAKRLVASSPNRGSSRAEGNSPTRLVGSPRFGASRPRLSTSSATERNPLSRSARRNRSVDGFTGEILTKSVKHTHSRNNSQTAIDSISNPNPNPNTQPTDASPASAVQKWFSNILKPPTAAEPPPPSTSLPPSPDLIPPRASTHRRSRFENQSSPPPPPLPPISPSATITTTTTTADPSAFVPPRLSTHRRSRFQNDPNAAQPQLIPTTRRTTTPADNQILLSPPKHLHESAQRRSISSSTCSLLPEKNQILSPPRNLVESAQRRSISSSTCFTDKISRKPSPIRSELHDLELGQLDLNAFLSEQRIKILKLLKGEIKGKAKIVLSGHSNSTSSMVAAICYAWLVDARMRTKRNAVVVEDDGGAVELVVPVLNVRRGRCGSSGRRRGCFIMLVLMPPPSFSLMSVGLEFVILGIELEILMMNKQLSILVVGQEILKTDGEVGSKCTILTDNYCEDAYDLLQNPILKKLMLAGVLLDTQNLNTATTKDTEAARLLSVGSAPNYGNSLYDQLTQDQRDGAFFEALRQNYGKPPNENNLDSKSPAEERLPERKHQSPKTFEKGSRKDQIQAKPEPSAKPKPPTKQTPSPAKSGDAPREKGKNPFFLAKWFGFAK</sequence>
<feature type="region of interest" description="Disordered" evidence="1">
    <location>
        <begin position="204"/>
        <end position="305"/>
    </location>
</feature>
<evidence type="ECO:0000313" key="2">
    <source>
        <dbReference type="EMBL" id="KAJ9567887.1"/>
    </source>
</evidence>
<dbReference type="Gene3D" id="3.90.1640.10">
    <property type="entry name" value="inorganic pyrophosphatase (n-terminal core)"/>
    <property type="match status" value="1"/>
</dbReference>
<dbReference type="Proteomes" id="UP001172457">
    <property type="component" value="Chromosome 1"/>
</dbReference>
<keyword evidence="3" id="KW-1185">Reference proteome</keyword>
<feature type="region of interest" description="Disordered" evidence="1">
    <location>
        <begin position="613"/>
        <end position="687"/>
    </location>
</feature>
<feature type="compositionally biased region" description="Polar residues" evidence="1">
    <location>
        <begin position="96"/>
        <end position="111"/>
    </location>
</feature>
<feature type="compositionally biased region" description="Basic and acidic residues" evidence="1">
    <location>
        <begin position="15"/>
        <end position="24"/>
    </location>
</feature>
<feature type="compositionally biased region" description="Basic and acidic residues" evidence="1">
    <location>
        <begin position="628"/>
        <end position="654"/>
    </location>
</feature>
<feature type="compositionally biased region" description="Pro residues" evidence="1">
    <location>
        <begin position="208"/>
        <end position="225"/>
    </location>
</feature>
<accession>A0AA38WNL2</accession>
<feature type="compositionally biased region" description="Low complexity" evidence="1">
    <location>
        <begin position="253"/>
        <end position="268"/>
    </location>
</feature>
<dbReference type="PANTHER" id="PTHR12112:SF39">
    <property type="entry name" value="EG:152A3.5 PROTEIN (FBGN0003116_PN PROTEIN)"/>
    <property type="match status" value="1"/>
</dbReference>